<keyword evidence="3" id="KW-1185">Reference proteome</keyword>
<dbReference type="EMBL" id="ML170157">
    <property type="protein sequence ID" value="TDL28286.1"/>
    <property type="molecule type" value="Genomic_DNA"/>
</dbReference>
<feature type="region of interest" description="Disordered" evidence="1">
    <location>
        <begin position="81"/>
        <end position="101"/>
    </location>
</feature>
<gene>
    <name evidence="2" type="ORF">BD410DRAFT_214085</name>
</gene>
<evidence type="ECO:0000256" key="1">
    <source>
        <dbReference type="SAM" id="MobiDB-lite"/>
    </source>
</evidence>
<evidence type="ECO:0000313" key="2">
    <source>
        <dbReference type="EMBL" id="TDL28286.1"/>
    </source>
</evidence>
<name>A0A4Y7QLN0_9AGAM</name>
<protein>
    <submittedName>
        <fullName evidence="2">Uncharacterized protein</fullName>
    </submittedName>
</protein>
<dbReference type="AlphaFoldDB" id="A0A4Y7QLN0"/>
<feature type="compositionally biased region" description="Basic residues" evidence="1">
    <location>
        <begin position="90"/>
        <end position="101"/>
    </location>
</feature>
<accession>A0A4Y7QLN0</accession>
<organism evidence="2 3">
    <name type="scientific">Rickenella mellea</name>
    <dbReference type="NCBI Taxonomy" id="50990"/>
    <lineage>
        <taxon>Eukaryota</taxon>
        <taxon>Fungi</taxon>
        <taxon>Dikarya</taxon>
        <taxon>Basidiomycota</taxon>
        <taxon>Agaricomycotina</taxon>
        <taxon>Agaricomycetes</taxon>
        <taxon>Hymenochaetales</taxon>
        <taxon>Rickenellaceae</taxon>
        <taxon>Rickenella</taxon>
    </lineage>
</organism>
<proteinExistence type="predicted"/>
<feature type="compositionally biased region" description="Low complexity" evidence="1">
    <location>
        <begin position="19"/>
        <end position="32"/>
    </location>
</feature>
<dbReference type="Proteomes" id="UP000294933">
    <property type="component" value="Unassembled WGS sequence"/>
</dbReference>
<reference evidence="2 3" key="1">
    <citation type="submission" date="2018-06" db="EMBL/GenBank/DDBJ databases">
        <title>A transcriptomic atlas of mushroom development highlights an independent origin of complex multicellularity.</title>
        <authorList>
            <consortium name="DOE Joint Genome Institute"/>
            <person name="Krizsan K."/>
            <person name="Almasi E."/>
            <person name="Merenyi Z."/>
            <person name="Sahu N."/>
            <person name="Viragh M."/>
            <person name="Koszo T."/>
            <person name="Mondo S."/>
            <person name="Kiss B."/>
            <person name="Balint B."/>
            <person name="Kues U."/>
            <person name="Barry K."/>
            <person name="Hegedus J.C."/>
            <person name="Henrissat B."/>
            <person name="Johnson J."/>
            <person name="Lipzen A."/>
            <person name="Ohm R."/>
            <person name="Nagy I."/>
            <person name="Pangilinan J."/>
            <person name="Yan J."/>
            <person name="Xiong Y."/>
            <person name="Grigoriev I.V."/>
            <person name="Hibbett D.S."/>
            <person name="Nagy L.G."/>
        </authorList>
    </citation>
    <scope>NUCLEOTIDE SEQUENCE [LARGE SCALE GENOMIC DNA]</scope>
    <source>
        <strain evidence="2 3">SZMC22713</strain>
    </source>
</reference>
<evidence type="ECO:0000313" key="3">
    <source>
        <dbReference type="Proteomes" id="UP000294933"/>
    </source>
</evidence>
<feature type="region of interest" description="Disordered" evidence="1">
    <location>
        <begin position="19"/>
        <end position="45"/>
    </location>
</feature>
<dbReference type="VEuPathDB" id="FungiDB:BD410DRAFT_214085"/>
<sequence length="101" mass="10930">MARPTALKMSLPLVSISSAFDSSARSSPSPNSTPDHPIKEETQSPTLGLFAELDANRQSAPLSKKSQNGTSYQHLTMLKHGTQFTSRIGRAARRRVAPMHG</sequence>